<proteinExistence type="predicted"/>
<reference evidence="2" key="1">
    <citation type="journal article" date="2019" name="Int. J. Syst. Evol. Microbiol.">
        <title>The Global Catalogue of Microorganisms (GCM) 10K type strain sequencing project: providing services to taxonomists for standard genome sequencing and annotation.</title>
        <authorList>
            <consortium name="The Broad Institute Genomics Platform"/>
            <consortium name="The Broad Institute Genome Sequencing Center for Infectious Disease"/>
            <person name="Wu L."/>
            <person name="Ma J."/>
        </authorList>
    </citation>
    <scope>NUCLEOTIDE SEQUENCE [LARGE SCALE GENOMIC DNA]</scope>
    <source>
        <strain evidence="2">KCTC 52644</strain>
    </source>
</reference>
<accession>A0ABW5ZAL0</accession>
<organism evidence="1 2">
    <name type="scientific">Flavobacterium ardleyense</name>
    <dbReference type="NCBI Taxonomy" id="2038737"/>
    <lineage>
        <taxon>Bacteria</taxon>
        <taxon>Pseudomonadati</taxon>
        <taxon>Bacteroidota</taxon>
        <taxon>Flavobacteriia</taxon>
        <taxon>Flavobacteriales</taxon>
        <taxon>Flavobacteriaceae</taxon>
        <taxon>Flavobacterium</taxon>
    </lineage>
</organism>
<protein>
    <submittedName>
        <fullName evidence="1">Uncharacterized protein</fullName>
    </submittedName>
</protein>
<dbReference type="EMBL" id="JBHUOL010000019">
    <property type="protein sequence ID" value="MFD2909672.1"/>
    <property type="molecule type" value="Genomic_DNA"/>
</dbReference>
<dbReference type="RefSeq" id="WP_379808412.1">
    <property type="nucleotide sequence ID" value="NZ_JBHUOL010000019.1"/>
</dbReference>
<evidence type="ECO:0000313" key="1">
    <source>
        <dbReference type="EMBL" id="MFD2909672.1"/>
    </source>
</evidence>
<evidence type="ECO:0000313" key="2">
    <source>
        <dbReference type="Proteomes" id="UP001597549"/>
    </source>
</evidence>
<name>A0ABW5ZAL0_9FLAO</name>
<gene>
    <name evidence="1" type="ORF">ACFSX9_13120</name>
</gene>
<sequence>MLKIISLMNQLKKIQKIFSVFHDGTIQNWKGNLEKLHIEVSCQYLAEIIDTSFDCFYIELQKIDKLELFTVIDNKIDNEINEPKIIQNIKAIFNNEIDIFHAKIVENYVEINCWQINEQENYVANNLLLSCNNIKVFNQNKIEISIEKLFEISDYYWAKF</sequence>
<comment type="caution">
    <text evidence="1">The sequence shown here is derived from an EMBL/GenBank/DDBJ whole genome shotgun (WGS) entry which is preliminary data.</text>
</comment>
<keyword evidence="2" id="KW-1185">Reference proteome</keyword>
<dbReference type="Proteomes" id="UP001597549">
    <property type="component" value="Unassembled WGS sequence"/>
</dbReference>